<name>A0A8R7UHB7_TRIUA</name>
<accession>A0A8R7UHB7</accession>
<dbReference type="Gramene" id="TuG1812G0500001408.01.T01">
    <property type="protein sequence ID" value="TuG1812G0500001408.01.T01.cds328750"/>
    <property type="gene ID" value="TuG1812G0500001408.01"/>
</dbReference>
<keyword evidence="2" id="KW-1185">Reference proteome</keyword>
<dbReference type="EnsemblPlants" id="TuG1812G0500001408.01.T01">
    <property type="protein sequence ID" value="TuG1812G0500001408.01.T01.cds328750"/>
    <property type="gene ID" value="TuG1812G0500001408.01"/>
</dbReference>
<organism evidence="1 2">
    <name type="scientific">Triticum urartu</name>
    <name type="common">Red wild einkorn</name>
    <name type="synonym">Crithodium urartu</name>
    <dbReference type="NCBI Taxonomy" id="4572"/>
    <lineage>
        <taxon>Eukaryota</taxon>
        <taxon>Viridiplantae</taxon>
        <taxon>Streptophyta</taxon>
        <taxon>Embryophyta</taxon>
        <taxon>Tracheophyta</taxon>
        <taxon>Spermatophyta</taxon>
        <taxon>Magnoliopsida</taxon>
        <taxon>Liliopsida</taxon>
        <taxon>Poales</taxon>
        <taxon>Poaceae</taxon>
        <taxon>BOP clade</taxon>
        <taxon>Pooideae</taxon>
        <taxon>Triticodae</taxon>
        <taxon>Triticeae</taxon>
        <taxon>Triticinae</taxon>
        <taxon>Triticum</taxon>
    </lineage>
</organism>
<evidence type="ECO:0000313" key="1">
    <source>
        <dbReference type="EnsemblPlants" id="TuG1812G0500001408.01.T01.cds328750"/>
    </source>
</evidence>
<reference evidence="1" key="3">
    <citation type="submission" date="2022-06" db="UniProtKB">
        <authorList>
            <consortium name="EnsemblPlants"/>
        </authorList>
    </citation>
    <scope>IDENTIFICATION</scope>
</reference>
<sequence>MPPLHPSREGAFWICQVRLHGDALSSSTAIFRIPRPPSTSTPDA</sequence>
<proteinExistence type="predicted"/>
<protein>
    <submittedName>
        <fullName evidence="1">Uncharacterized protein</fullName>
    </submittedName>
</protein>
<evidence type="ECO:0000313" key="2">
    <source>
        <dbReference type="Proteomes" id="UP000015106"/>
    </source>
</evidence>
<dbReference type="AlphaFoldDB" id="A0A8R7UHB7"/>
<reference evidence="2" key="1">
    <citation type="journal article" date="2013" name="Nature">
        <title>Draft genome of the wheat A-genome progenitor Triticum urartu.</title>
        <authorList>
            <person name="Ling H.Q."/>
            <person name="Zhao S."/>
            <person name="Liu D."/>
            <person name="Wang J."/>
            <person name="Sun H."/>
            <person name="Zhang C."/>
            <person name="Fan H."/>
            <person name="Li D."/>
            <person name="Dong L."/>
            <person name="Tao Y."/>
            <person name="Gao C."/>
            <person name="Wu H."/>
            <person name="Li Y."/>
            <person name="Cui Y."/>
            <person name="Guo X."/>
            <person name="Zheng S."/>
            <person name="Wang B."/>
            <person name="Yu K."/>
            <person name="Liang Q."/>
            <person name="Yang W."/>
            <person name="Lou X."/>
            <person name="Chen J."/>
            <person name="Feng M."/>
            <person name="Jian J."/>
            <person name="Zhang X."/>
            <person name="Luo G."/>
            <person name="Jiang Y."/>
            <person name="Liu J."/>
            <person name="Wang Z."/>
            <person name="Sha Y."/>
            <person name="Zhang B."/>
            <person name="Wu H."/>
            <person name="Tang D."/>
            <person name="Shen Q."/>
            <person name="Xue P."/>
            <person name="Zou S."/>
            <person name="Wang X."/>
            <person name="Liu X."/>
            <person name="Wang F."/>
            <person name="Yang Y."/>
            <person name="An X."/>
            <person name="Dong Z."/>
            <person name="Zhang K."/>
            <person name="Zhang X."/>
            <person name="Luo M.C."/>
            <person name="Dvorak J."/>
            <person name="Tong Y."/>
            <person name="Wang J."/>
            <person name="Yang H."/>
            <person name="Li Z."/>
            <person name="Wang D."/>
            <person name="Zhang A."/>
            <person name="Wang J."/>
        </authorList>
    </citation>
    <scope>NUCLEOTIDE SEQUENCE</scope>
    <source>
        <strain evidence="2">cv. G1812</strain>
    </source>
</reference>
<dbReference type="Proteomes" id="UP000015106">
    <property type="component" value="Chromosome 5"/>
</dbReference>
<reference evidence="1" key="2">
    <citation type="submission" date="2018-03" db="EMBL/GenBank/DDBJ databases">
        <title>The Triticum urartu genome reveals the dynamic nature of wheat genome evolution.</title>
        <authorList>
            <person name="Ling H."/>
            <person name="Ma B."/>
            <person name="Shi X."/>
            <person name="Liu H."/>
            <person name="Dong L."/>
            <person name="Sun H."/>
            <person name="Cao Y."/>
            <person name="Gao Q."/>
            <person name="Zheng S."/>
            <person name="Li Y."/>
            <person name="Yu Y."/>
            <person name="Du H."/>
            <person name="Qi M."/>
            <person name="Li Y."/>
            <person name="Yu H."/>
            <person name="Cui Y."/>
            <person name="Wang N."/>
            <person name="Chen C."/>
            <person name="Wu H."/>
            <person name="Zhao Y."/>
            <person name="Zhang J."/>
            <person name="Li Y."/>
            <person name="Zhou W."/>
            <person name="Zhang B."/>
            <person name="Hu W."/>
            <person name="Eijk M."/>
            <person name="Tang J."/>
            <person name="Witsenboer H."/>
            <person name="Zhao S."/>
            <person name="Li Z."/>
            <person name="Zhang A."/>
            <person name="Wang D."/>
            <person name="Liang C."/>
        </authorList>
    </citation>
    <scope>NUCLEOTIDE SEQUENCE [LARGE SCALE GENOMIC DNA]</scope>
    <source>
        <strain evidence="1">cv. G1812</strain>
    </source>
</reference>